<evidence type="ECO:0000256" key="9">
    <source>
        <dbReference type="HAMAP-Rule" id="MF_01464"/>
    </source>
</evidence>
<evidence type="ECO:0000256" key="10">
    <source>
        <dbReference type="SAM" id="MobiDB-lite"/>
    </source>
</evidence>
<keyword evidence="6 9" id="KW-1133">Transmembrane helix</keyword>
<comment type="function">
    <text evidence="9">Part of the Sec protein translocase complex. Interacts with the SecYEG preprotein conducting channel. SecDF uses the proton motive force (PMF) to complete protein translocation after the ATP-dependent function of SecA.</text>
</comment>
<dbReference type="PANTHER" id="PTHR30081:SF8">
    <property type="entry name" value="PROTEIN TRANSLOCASE SUBUNIT SECF"/>
    <property type="match status" value="1"/>
</dbReference>
<organism evidence="12 13">
    <name type="scientific">Saccharomonospora piscinae</name>
    <dbReference type="NCBI Taxonomy" id="687388"/>
    <lineage>
        <taxon>Bacteria</taxon>
        <taxon>Bacillati</taxon>
        <taxon>Actinomycetota</taxon>
        <taxon>Actinomycetes</taxon>
        <taxon>Pseudonocardiales</taxon>
        <taxon>Pseudonocardiaceae</taxon>
        <taxon>Saccharomonospora</taxon>
    </lineage>
</organism>
<dbReference type="GO" id="GO:0043952">
    <property type="term" value="P:protein transport by the Sec complex"/>
    <property type="evidence" value="ECO:0007669"/>
    <property type="project" value="UniProtKB-UniRule"/>
</dbReference>
<reference evidence="12 13" key="1">
    <citation type="submission" date="2017-02" db="EMBL/GenBank/DDBJ databases">
        <title>Draft genome of Saccharomonospora sp. 154.</title>
        <authorList>
            <person name="Alonso-Carmona G.S."/>
            <person name="De La Haba R."/>
            <person name="Vera-Gargallo B."/>
            <person name="Sandoval-Trujillo A.H."/>
            <person name="Ramirez-Duran N."/>
            <person name="Ventosa A."/>
        </authorList>
    </citation>
    <scope>NUCLEOTIDE SEQUENCE [LARGE SCALE GENOMIC DNA]</scope>
    <source>
        <strain evidence="12 13">LRS4.154</strain>
    </source>
</reference>
<feature type="transmembrane region" description="Helical" evidence="9">
    <location>
        <begin position="33"/>
        <end position="50"/>
    </location>
</feature>
<feature type="transmembrane region" description="Helical" evidence="9">
    <location>
        <begin position="157"/>
        <end position="179"/>
    </location>
</feature>
<comment type="subunit">
    <text evidence="9">Forms a complex with SecD. Part of the essential Sec protein translocation apparatus which comprises SecA, SecYEG and auxiliary proteins SecDF. Other proteins may also be involved.</text>
</comment>
<dbReference type="GO" id="GO:0005886">
    <property type="term" value="C:plasma membrane"/>
    <property type="evidence" value="ECO:0007669"/>
    <property type="project" value="UniProtKB-SubCell"/>
</dbReference>
<feature type="transmembrane region" description="Helical" evidence="9">
    <location>
        <begin position="212"/>
        <end position="233"/>
    </location>
</feature>
<keyword evidence="2 9" id="KW-0813">Transport</keyword>
<evidence type="ECO:0000256" key="8">
    <source>
        <dbReference type="ARBA" id="ARBA00023136"/>
    </source>
</evidence>
<accession>A0A1V9ADK0</accession>
<comment type="similarity">
    <text evidence="9">Belongs to the SecD/SecF family. SecF subfamily.</text>
</comment>
<evidence type="ECO:0000259" key="11">
    <source>
        <dbReference type="Pfam" id="PF02355"/>
    </source>
</evidence>
<dbReference type="AlphaFoldDB" id="A0A1V9ADK0"/>
<dbReference type="NCBIfam" id="TIGR00916">
    <property type="entry name" value="2A0604s01"/>
    <property type="match status" value="1"/>
</dbReference>
<dbReference type="InterPro" id="IPR048634">
    <property type="entry name" value="SecD_SecF_C"/>
</dbReference>
<dbReference type="GO" id="GO:0015450">
    <property type="term" value="F:protein-transporting ATPase activity"/>
    <property type="evidence" value="ECO:0007669"/>
    <property type="project" value="InterPro"/>
</dbReference>
<evidence type="ECO:0000256" key="3">
    <source>
        <dbReference type="ARBA" id="ARBA00022475"/>
    </source>
</evidence>
<keyword evidence="13" id="KW-1185">Reference proteome</keyword>
<name>A0A1V9ADK0_SACPI</name>
<dbReference type="EMBL" id="MWIH01000002">
    <property type="protein sequence ID" value="OQO95170.1"/>
    <property type="molecule type" value="Genomic_DNA"/>
</dbReference>
<keyword evidence="7 9" id="KW-0811">Translocation</keyword>
<dbReference type="InterPro" id="IPR055344">
    <property type="entry name" value="SecD_SecF_C_bact"/>
</dbReference>
<dbReference type="InterPro" id="IPR022645">
    <property type="entry name" value="SecD/SecF_bac"/>
</dbReference>
<dbReference type="InterPro" id="IPR005665">
    <property type="entry name" value="SecF_bac"/>
</dbReference>
<evidence type="ECO:0000256" key="6">
    <source>
        <dbReference type="ARBA" id="ARBA00022989"/>
    </source>
</evidence>
<dbReference type="InterPro" id="IPR022646">
    <property type="entry name" value="SecD/SecF_CS"/>
</dbReference>
<evidence type="ECO:0000256" key="4">
    <source>
        <dbReference type="ARBA" id="ARBA00022692"/>
    </source>
</evidence>
<dbReference type="GO" id="GO:0065002">
    <property type="term" value="P:intracellular protein transmembrane transport"/>
    <property type="evidence" value="ECO:0007669"/>
    <property type="project" value="UniProtKB-UniRule"/>
</dbReference>
<evidence type="ECO:0000256" key="7">
    <source>
        <dbReference type="ARBA" id="ARBA00023010"/>
    </source>
</evidence>
<feature type="compositionally biased region" description="Basic and acidic residues" evidence="10">
    <location>
        <begin position="389"/>
        <end position="405"/>
    </location>
</feature>
<feature type="compositionally biased region" description="Acidic residues" evidence="10">
    <location>
        <begin position="357"/>
        <end position="372"/>
    </location>
</feature>
<sequence>MNATGEVPVKQSVFQRLYTGTGAFDIVGSRRRWFVFFGLLMLISVGSMGLKGFNFGIEFEGGTQIQLPAQGANGPISTEDAGDAFADALGRNPVETQQVGTGASAAIQLRSSTLEPGEVAQVKQAMFAELQPIGADGEPSRQAISDSRVSASWGGEISQQALIALAVFLVLVTVFLVLYFEKWMAVAALVALIHDVVVTAGLYSLVGFEVTPATAIGLLTILGYSLYDTVVVFDKVKENTRGILNLTRRTYAEAANLALNQTLMRSINTSLIAVLPVLGLLVVGNLLLGSGTLQDLALVLLTGILAGTLSSVCLATPVLVGFKMREPKFRKQAEKVRARREHQARRREENGTAAAQVDEDDHFDPGDDEQLEAELRREKAYAAAASVPARHEKAAKAGKDSDQRRSGRPTGKRKR</sequence>
<keyword evidence="5 9" id="KW-0653">Protein transport</keyword>
<dbReference type="PRINTS" id="PR01755">
    <property type="entry name" value="SECFTRNLCASE"/>
</dbReference>
<keyword evidence="8 9" id="KW-0472">Membrane</keyword>
<evidence type="ECO:0000313" key="13">
    <source>
        <dbReference type="Proteomes" id="UP000192591"/>
    </source>
</evidence>
<feature type="region of interest" description="Disordered" evidence="10">
    <location>
        <begin position="331"/>
        <end position="415"/>
    </location>
</feature>
<evidence type="ECO:0000313" key="12">
    <source>
        <dbReference type="EMBL" id="OQO95170.1"/>
    </source>
</evidence>
<feature type="transmembrane region" description="Helical" evidence="9">
    <location>
        <begin position="186"/>
        <end position="206"/>
    </location>
</feature>
<feature type="domain" description="Protein export membrane protein SecD/SecF C-terminal" evidence="11">
    <location>
        <begin position="139"/>
        <end position="323"/>
    </location>
</feature>
<evidence type="ECO:0000256" key="1">
    <source>
        <dbReference type="ARBA" id="ARBA00004651"/>
    </source>
</evidence>
<dbReference type="GO" id="GO:0006605">
    <property type="term" value="P:protein targeting"/>
    <property type="evidence" value="ECO:0007669"/>
    <property type="project" value="UniProtKB-UniRule"/>
</dbReference>
<keyword evidence="4 9" id="KW-0812">Transmembrane</keyword>
<proteinExistence type="inferred from homology"/>
<protein>
    <recommendedName>
        <fullName evidence="9">Protein-export membrane protein SecF</fullName>
    </recommendedName>
</protein>
<evidence type="ECO:0000256" key="2">
    <source>
        <dbReference type="ARBA" id="ARBA00022448"/>
    </source>
</evidence>
<dbReference type="PANTHER" id="PTHR30081">
    <property type="entry name" value="PROTEIN-EXPORT MEMBRANE PROTEIN SEC"/>
    <property type="match status" value="1"/>
</dbReference>
<dbReference type="RefSeq" id="WP_081190551.1">
    <property type="nucleotide sequence ID" value="NZ_MWIH01000002.1"/>
</dbReference>
<dbReference type="Pfam" id="PF07549">
    <property type="entry name" value="Sec_GG"/>
    <property type="match status" value="1"/>
</dbReference>
<evidence type="ECO:0000256" key="5">
    <source>
        <dbReference type="ARBA" id="ARBA00022927"/>
    </source>
</evidence>
<dbReference type="SUPFAM" id="SSF82866">
    <property type="entry name" value="Multidrug efflux transporter AcrB transmembrane domain"/>
    <property type="match status" value="1"/>
</dbReference>
<dbReference type="Proteomes" id="UP000192591">
    <property type="component" value="Unassembled WGS sequence"/>
</dbReference>
<dbReference type="Gene3D" id="1.20.1640.10">
    <property type="entry name" value="Multidrug efflux transporter AcrB transmembrane domain"/>
    <property type="match status" value="1"/>
</dbReference>
<feature type="compositionally biased region" description="Basic residues" evidence="10">
    <location>
        <begin position="406"/>
        <end position="415"/>
    </location>
</feature>
<feature type="transmembrane region" description="Helical" evidence="9">
    <location>
        <begin position="271"/>
        <end position="290"/>
    </location>
</feature>
<dbReference type="HAMAP" id="MF_01464_B">
    <property type="entry name" value="SecF_B"/>
    <property type="match status" value="1"/>
</dbReference>
<feature type="transmembrane region" description="Helical" evidence="9">
    <location>
        <begin position="296"/>
        <end position="322"/>
    </location>
</feature>
<keyword evidence="3 9" id="KW-1003">Cell membrane</keyword>
<comment type="caution">
    <text evidence="12">The sequence shown here is derived from an EMBL/GenBank/DDBJ whole genome shotgun (WGS) entry which is preliminary data.</text>
</comment>
<dbReference type="Pfam" id="PF02355">
    <property type="entry name" value="SecD_SecF_C"/>
    <property type="match status" value="1"/>
</dbReference>
<comment type="subcellular location">
    <subcellularLocation>
        <location evidence="1 9">Cell membrane</location>
        <topology evidence="1 9">Multi-pass membrane protein</topology>
    </subcellularLocation>
</comment>
<dbReference type="NCBIfam" id="TIGR00966">
    <property type="entry name" value="transloc_SecF"/>
    <property type="match status" value="1"/>
</dbReference>
<dbReference type="InterPro" id="IPR022813">
    <property type="entry name" value="SecD/SecF_arch_bac"/>
</dbReference>
<gene>
    <name evidence="9" type="primary">secF</name>
    <name evidence="12" type="ORF">B1813_02335</name>
</gene>
<dbReference type="STRING" id="1962155.B1813_02335"/>